<dbReference type="OrthoDB" id="7824337at2"/>
<accession>A0A4R5VHR6</accession>
<dbReference type="AlphaFoldDB" id="A0A4R5VHR6"/>
<dbReference type="Proteomes" id="UP000295301">
    <property type="component" value="Unassembled WGS sequence"/>
</dbReference>
<proteinExistence type="predicted"/>
<comment type="caution">
    <text evidence="2">The sequence shown here is derived from an EMBL/GenBank/DDBJ whole genome shotgun (WGS) entry which is preliminary data.</text>
</comment>
<evidence type="ECO:0000313" key="2">
    <source>
        <dbReference type="EMBL" id="TDK53680.1"/>
    </source>
</evidence>
<reference evidence="2 3" key="1">
    <citation type="submission" date="2019-03" db="EMBL/GenBank/DDBJ databases">
        <title>Ruegeria lutea sp. nov., a novel strain, isolated from marine sediment, the Masan Bay, South Korea.</title>
        <authorList>
            <person name="Kim J."/>
            <person name="Kim D.-Y."/>
            <person name="Lee S.-S."/>
        </authorList>
    </citation>
    <scope>NUCLEOTIDE SEQUENCE [LARGE SCALE GENOMIC DNA]</scope>
    <source>
        <strain evidence="2 3">318-1</strain>
    </source>
</reference>
<evidence type="ECO:0000313" key="3">
    <source>
        <dbReference type="Proteomes" id="UP000295301"/>
    </source>
</evidence>
<feature type="region of interest" description="Disordered" evidence="1">
    <location>
        <begin position="531"/>
        <end position="551"/>
    </location>
</feature>
<protein>
    <submittedName>
        <fullName evidence="2">Uncharacterized protein</fullName>
    </submittedName>
</protein>
<dbReference type="EMBL" id="SMUV01000023">
    <property type="protein sequence ID" value="TDK53680.1"/>
    <property type="molecule type" value="Genomic_DNA"/>
</dbReference>
<name>A0A4R5VHR6_9RHOB</name>
<sequence length="1050" mass="111831">MPLSDAEITWIGFVAERDLSKEMAEAEQRAALKKTFLEEQLSTGLTAAHGEVDMAMGLVIENREDPGAVKAMWLSLTEQEAGSNEIPWRATDDELADSGLGKWAMRMDLEVDTKEDIGQNTMEIPPEKAAAILQAHQRILALQTHMENQLDNNGERLFSDEDIRKELWTPLMREGLIPENMIPEQYSEQAIAFKGAMDLYGDKIAAYSETHSKGMDKFKTGMRIAKEVVTVTGAIVSNSISISNATTIADKNSEIGNLKKEDADLKAELDGAPPPSQDRINEINERRDAIKTQSKSLTGQVTEMQNQTKYAQNATAILLGGMSATELVVDHVASKEPDPLVKWCNTIEGALSITQTLAGKTVDSAMRGNGASTGMITCVSAAITASFAGVKMVPTLILAVKEPDDNKRARLIDKLIGNLAETVSSSISSVAGKITDEAGKTEDSTEKQQLKDQAAALDQIATALKLAITQVGKGPAVLQAIKNGNKGELAMLLGGAAIAAGFGASSEAIYDGVRDDTASREIMDMNKGEAQFHEGTGSGQEAGQDAGSAKSMAAITSALEQMDKPALSGLKAGSSDPLAGTSAEELAQQIEQQAEENARKRAESELAEAFTPEAIQEMMKEADQELAGFEELYSQAHPDGDITKRTAEEIVQAQQAIDRAMANTAALRQKVALINGLTATGAGVLAALVPGTGAVVAAQKVAKDIYVLKKCVDTHNAWVDSMEVAFAAQSGVAAAVQNTLKNAKIHLDHAKVSLVLHTAQAGAAVAQVMDPSGVSSIVSASLSMADAVVEFGYKMHTERAISVGWIAYKDARDNPGNRKRARKALRLNSTLAKYCIAYGASIMGDPSAQQAIRATGLTVAALQNDKDICVKLIAYLENELSDDPTVLRVVNTKDSKWHPGRPELTLNSWMAFKGAAARSADPLLAPESAKTPGLDRLLTELGKIDGWHDKSAFELARSNYDKLTVAAPDAQFPDQFRTLLDRNRAAYDLLQRAMTAFSAYAPVSAASSAAPHEGMAQIGASFATLARLNSATVAANIDALEGYIAIHAPS</sequence>
<evidence type="ECO:0000256" key="1">
    <source>
        <dbReference type="SAM" id="MobiDB-lite"/>
    </source>
</evidence>
<organism evidence="2 3">
    <name type="scientific">Antarcticimicrobium luteum</name>
    <dbReference type="NCBI Taxonomy" id="2547397"/>
    <lineage>
        <taxon>Bacteria</taxon>
        <taxon>Pseudomonadati</taxon>
        <taxon>Pseudomonadota</taxon>
        <taxon>Alphaproteobacteria</taxon>
        <taxon>Rhodobacterales</taxon>
        <taxon>Paracoccaceae</taxon>
        <taxon>Antarcticimicrobium</taxon>
    </lineage>
</organism>
<gene>
    <name evidence="2" type="ORF">E1832_00420</name>
</gene>
<keyword evidence="3" id="KW-1185">Reference proteome</keyword>
<dbReference type="RefSeq" id="WP_133357820.1">
    <property type="nucleotide sequence ID" value="NZ_SMUV01000023.1"/>
</dbReference>